<evidence type="ECO:0000313" key="2">
    <source>
        <dbReference type="EMBL" id="MBO8195623.1"/>
    </source>
</evidence>
<dbReference type="InterPro" id="IPR010982">
    <property type="entry name" value="Lambda_DNA-bd_dom_sf"/>
</dbReference>
<name>A0ABS3XJY5_9ACTN</name>
<sequence length="276" mass="30430">MPARPRELTPDRGARHLFGAKMRTHRERAGMSLDGLSDVVNVSRSHLSRIETAEAMPPPSLPPMLDAAFGTDGIFEELFVLAGKEIHDDEFRLRMGLEARARLIEEYIGQMVPGLVQTEDYARAQFETFNPRATREEIENLVTARMSRQVRLQADDAPDLSLILDEAALRRGFGGPEAMQAQLARLAELTFTRTTVIQVVPFELGGHALVGGSLTLLTLDNGTKVAYEEGISTGMLLEDPNTVAAHQRRYDRLSKCALSPSDSAAFIRSVMEALPT</sequence>
<accession>A0ABS3XJY5</accession>
<dbReference type="SUPFAM" id="SSF47413">
    <property type="entry name" value="lambda repressor-like DNA-binding domains"/>
    <property type="match status" value="1"/>
</dbReference>
<dbReference type="SMART" id="SM00530">
    <property type="entry name" value="HTH_XRE"/>
    <property type="match status" value="1"/>
</dbReference>
<dbReference type="Gene3D" id="1.10.260.40">
    <property type="entry name" value="lambda repressor-like DNA-binding domains"/>
    <property type="match status" value="1"/>
</dbReference>
<evidence type="ECO:0000259" key="1">
    <source>
        <dbReference type="PROSITE" id="PS50943"/>
    </source>
</evidence>
<dbReference type="Proteomes" id="UP001519064">
    <property type="component" value="Unassembled WGS sequence"/>
</dbReference>
<dbReference type="InterPro" id="IPR001387">
    <property type="entry name" value="Cro/C1-type_HTH"/>
</dbReference>
<dbReference type="InterPro" id="IPR043917">
    <property type="entry name" value="DUF5753"/>
</dbReference>
<gene>
    <name evidence="2" type="ORF">ITI46_28815</name>
</gene>
<dbReference type="Pfam" id="PF19054">
    <property type="entry name" value="DUF5753"/>
    <property type="match status" value="1"/>
</dbReference>
<dbReference type="PROSITE" id="PS50943">
    <property type="entry name" value="HTH_CROC1"/>
    <property type="match status" value="1"/>
</dbReference>
<comment type="caution">
    <text evidence="2">The sequence shown here is derived from an EMBL/GenBank/DDBJ whole genome shotgun (WGS) entry which is preliminary data.</text>
</comment>
<dbReference type="EMBL" id="JADKMA010000204">
    <property type="protein sequence ID" value="MBO8195623.1"/>
    <property type="molecule type" value="Genomic_DNA"/>
</dbReference>
<proteinExistence type="predicted"/>
<reference evidence="2 3" key="1">
    <citation type="submission" date="2020-11" db="EMBL/GenBank/DDBJ databases">
        <title>Streptomyces spirodelae sp. nov., isolated from duckweed.</title>
        <authorList>
            <person name="Saimee Y."/>
            <person name="Duangmal K."/>
        </authorList>
    </citation>
    <scope>NUCLEOTIDE SEQUENCE [LARGE SCALE GENOMIC DNA]</scope>
    <source>
        <strain evidence="2 3">S16-07</strain>
    </source>
</reference>
<organism evidence="2 3">
    <name type="scientific">Streptomyces oryzae</name>
    <dbReference type="NCBI Taxonomy" id="1434886"/>
    <lineage>
        <taxon>Bacteria</taxon>
        <taxon>Bacillati</taxon>
        <taxon>Actinomycetota</taxon>
        <taxon>Actinomycetes</taxon>
        <taxon>Kitasatosporales</taxon>
        <taxon>Streptomycetaceae</taxon>
        <taxon>Streptomyces</taxon>
    </lineage>
</organism>
<protein>
    <submittedName>
        <fullName evidence="2">Helix-turn-helix domain-containing protein</fullName>
    </submittedName>
</protein>
<dbReference type="Pfam" id="PF13560">
    <property type="entry name" value="HTH_31"/>
    <property type="match status" value="1"/>
</dbReference>
<evidence type="ECO:0000313" key="3">
    <source>
        <dbReference type="Proteomes" id="UP001519064"/>
    </source>
</evidence>
<dbReference type="CDD" id="cd00093">
    <property type="entry name" value="HTH_XRE"/>
    <property type="match status" value="1"/>
</dbReference>
<feature type="domain" description="HTH cro/C1-type" evidence="1">
    <location>
        <begin position="22"/>
        <end position="57"/>
    </location>
</feature>
<dbReference type="RefSeq" id="WP_209242850.1">
    <property type="nucleotide sequence ID" value="NZ_JADKMA010000204.1"/>
</dbReference>
<keyword evidence="3" id="KW-1185">Reference proteome</keyword>